<evidence type="ECO:0000256" key="8">
    <source>
        <dbReference type="ARBA" id="ARBA00065734"/>
    </source>
</evidence>
<dbReference type="GO" id="GO:0019168">
    <property type="term" value="F:2-polyprenylphenol 6-hydroxylase activity"/>
    <property type="evidence" value="ECO:0007669"/>
    <property type="project" value="TreeGrafter"/>
</dbReference>
<evidence type="ECO:0000313" key="10">
    <source>
        <dbReference type="EMBL" id="VVC74903.1"/>
    </source>
</evidence>
<dbReference type="EMBL" id="LR699119">
    <property type="protein sequence ID" value="VVC74903.1"/>
    <property type="molecule type" value="Genomic_DNA"/>
</dbReference>
<proteinExistence type="inferred from homology"/>
<dbReference type="SUPFAM" id="SSF51905">
    <property type="entry name" value="FAD/NAD(P)-binding domain"/>
    <property type="match status" value="1"/>
</dbReference>
<dbReference type="InterPro" id="IPR036188">
    <property type="entry name" value="FAD/NAD-bd_sf"/>
</dbReference>
<dbReference type="InterPro" id="IPR010971">
    <property type="entry name" value="UbiH/COQ6"/>
</dbReference>
<dbReference type="GO" id="GO:0006744">
    <property type="term" value="P:ubiquinone biosynthetic process"/>
    <property type="evidence" value="ECO:0007669"/>
    <property type="project" value="UniProtKB-UniPathway"/>
</dbReference>
<keyword evidence="4" id="KW-0285">Flavoprotein</keyword>
<evidence type="ECO:0000256" key="2">
    <source>
        <dbReference type="ARBA" id="ARBA00004749"/>
    </source>
</evidence>
<keyword evidence="5" id="KW-0274">FAD</keyword>
<evidence type="ECO:0000256" key="6">
    <source>
        <dbReference type="ARBA" id="ARBA00023002"/>
    </source>
</evidence>
<dbReference type="Pfam" id="PF01494">
    <property type="entry name" value="FAD_binding_3"/>
    <property type="match status" value="1"/>
</dbReference>
<name>A0A5E4PEQ5_9COXI</name>
<dbReference type="Proteomes" id="UP000324194">
    <property type="component" value="Chromosome 1"/>
</dbReference>
<dbReference type="PROSITE" id="PS51257">
    <property type="entry name" value="PROKAR_LIPOPROTEIN"/>
    <property type="match status" value="1"/>
</dbReference>
<comment type="similarity">
    <text evidence="3">Belongs to the UbiH/COQ6 family.</text>
</comment>
<accession>A0A5E4PEQ5</accession>
<evidence type="ECO:0000313" key="11">
    <source>
        <dbReference type="Proteomes" id="UP000324194"/>
    </source>
</evidence>
<dbReference type="RefSeq" id="WP_148337727.1">
    <property type="nucleotide sequence ID" value="NZ_LR699119.1"/>
</dbReference>
<evidence type="ECO:0000256" key="7">
    <source>
        <dbReference type="ARBA" id="ARBA00023033"/>
    </source>
</evidence>
<evidence type="ECO:0000256" key="3">
    <source>
        <dbReference type="ARBA" id="ARBA00005349"/>
    </source>
</evidence>
<reference evidence="10 11" key="1">
    <citation type="submission" date="2019-08" db="EMBL/GenBank/DDBJ databases">
        <authorList>
            <person name="Guy L."/>
        </authorList>
    </citation>
    <scope>NUCLEOTIDE SEQUENCE [LARGE SCALE GENOMIC DNA]</scope>
    <source>
        <strain evidence="10 11">SGT-108</strain>
    </source>
</reference>
<dbReference type="PRINTS" id="PR00420">
    <property type="entry name" value="RNGMNOXGNASE"/>
</dbReference>
<keyword evidence="11" id="KW-1185">Reference proteome</keyword>
<feature type="domain" description="FAD-binding" evidence="9">
    <location>
        <begin position="7"/>
        <end position="330"/>
    </location>
</feature>
<dbReference type="Gene3D" id="3.50.50.60">
    <property type="entry name" value="FAD/NAD(P)-binding domain"/>
    <property type="match status" value="2"/>
</dbReference>
<dbReference type="FunFam" id="3.50.50.60:FF:000021">
    <property type="entry name" value="Ubiquinone biosynthesis monooxygenase COQ6"/>
    <property type="match status" value="1"/>
</dbReference>
<keyword evidence="6" id="KW-0560">Oxidoreductase</keyword>
<dbReference type="PANTHER" id="PTHR43876:SF7">
    <property type="entry name" value="UBIQUINONE BIOSYNTHESIS MONOOXYGENASE COQ6, MITOCHONDRIAL"/>
    <property type="match status" value="1"/>
</dbReference>
<dbReference type="PANTHER" id="PTHR43876">
    <property type="entry name" value="UBIQUINONE BIOSYNTHESIS MONOOXYGENASE COQ6, MITOCHONDRIAL"/>
    <property type="match status" value="1"/>
</dbReference>
<dbReference type="OrthoDB" id="9769565at2"/>
<evidence type="ECO:0000256" key="5">
    <source>
        <dbReference type="ARBA" id="ARBA00022827"/>
    </source>
</evidence>
<protein>
    <submittedName>
        <fullName evidence="10">2-octaprenylphenol hydroxylase</fullName>
    </submittedName>
</protein>
<dbReference type="AlphaFoldDB" id="A0A5E4PEQ5"/>
<evidence type="ECO:0000259" key="9">
    <source>
        <dbReference type="Pfam" id="PF01494"/>
    </source>
</evidence>
<comment type="subunit">
    <text evidence="8">Component of the Ubi complex metabolon, which regroups five ubiquinone biosynthesis proteins (UbiE, UbiF, UbiG, UbiH and UbiI) and two accessory factors (UbiK and the lipid-binding protein UbiJ).</text>
</comment>
<dbReference type="KEGG" id="asip:AQUSIP_01770"/>
<evidence type="ECO:0000256" key="1">
    <source>
        <dbReference type="ARBA" id="ARBA00001974"/>
    </source>
</evidence>
<comment type="pathway">
    <text evidence="2">Cofactor biosynthesis; ubiquinone biosynthesis.</text>
</comment>
<dbReference type="NCBIfam" id="TIGR01988">
    <property type="entry name" value="Ubi-OHases"/>
    <property type="match status" value="1"/>
</dbReference>
<dbReference type="InterPro" id="IPR051205">
    <property type="entry name" value="UbiH/COQ6_monooxygenase"/>
</dbReference>
<gene>
    <name evidence="10" type="primary">ubiI</name>
    <name evidence="10" type="ORF">AQUSIP_01770</name>
</gene>
<dbReference type="GO" id="GO:0110142">
    <property type="term" value="C:ubiquinone biosynthesis complex"/>
    <property type="evidence" value="ECO:0007669"/>
    <property type="project" value="UniProtKB-ARBA"/>
</dbReference>
<evidence type="ECO:0000256" key="4">
    <source>
        <dbReference type="ARBA" id="ARBA00022630"/>
    </source>
</evidence>
<dbReference type="UniPathway" id="UPA00232"/>
<organism evidence="10 11">
    <name type="scientific">Aquicella siphonis</name>
    <dbReference type="NCBI Taxonomy" id="254247"/>
    <lineage>
        <taxon>Bacteria</taxon>
        <taxon>Pseudomonadati</taxon>
        <taxon>Pseudomonadota</taxon>
        <taxon>Gammaproteobacteria</taxon>
        <taxon>Legionellales</taxon>
        <taxon>Coxiellaceae</taxon>
        <taxon>Aquicella</taxon>
    </lineage>
</organism>
<sequence length="408" mass="44942">MQKTTHDIVIMGGGMVGSALACMLAQKTSLSVAVLESAPRSQRWSAAHYHHRVSAIAQSSRRIFQALNVWQGIHSKRVSPFRKIEVWDAAGKGEVTFDSKEIAEPLLGYIIENILVQAELEEKARQSPRVDFISPVNMETVSFHENHITLISRGGRKFSARLAVAADGANSWLRGQAGIEIEKEAYHQQAIVAAVETALPHLQTARQVFLESGPLAFLPLREEKSSSIVWSLGDDEAQRLLALDEPDFISALGRAFDYRLGEVTAASKLHAFPLHRQHAAHYVKPRVALVGDAAHTIHPMAGQGVNMGLLDAASLADIIADAVSQHRDIGDLTTLRRYERWRKADNLVMLAGVDMLKRLFANERKSIQCARSLGLNAANRIKWIKNVFTRHAVGDRAGLPDLAVEKSS</sequence>
<dbReference type="GO" id="GO:0071949">
    <property type="term" value="F:FAD binding"/>
    <property type="evidence" value="ECO:0007669"/>
    <property type="project" value="InterPro"/>
</dbReference>
<comment type="cofactor">
    <cofactor evidence="1">
        <name>FAD</name>
        <dbReference type="ChEBI" id="CHEBI:57692"/>
    </cofactor>
</comment>
<dbReference type="InterPro" id="IPR002938">
    <property type="entry name" value="FAD-bd"/>
</dbReference>
<keyword evidence="7" id="KW-0503">Monooxygenase</keyword>